<accession>A0A0K2T2S5</accession>
<dbReference type="Pfam" id="PF10712">
    <property type="entry name" value="NAD-GH"/>
    <property type="match status" value="1"/>
</dbReference>
<feature type="transmembrane region" description="Helical" evidence="1">
    <location>
        <begin position="90"/>
        <end position="109"/>
    </location>
</feature>
<dbReference type="InterPro" id="IPR019651">
    <property type="entry name" value="Glutamate_DH_NAD-spec"/>
</dbReference>
<name>A0A0K2T2S5_LEPSM</name>
<keyword evidence="1" id="KW-1133">Transmembrane helix</keyword>
<reference evidence="2" key="1">
    <citation type="submission" date="2014-05" db="EMBL/GenBank/DDBJ databases">
        <authorList>
            <person name="Chronopoulou M."/>
        </authorList>
    </citation>
    <scope>NUCLEOTIDE SEQUENCE</scope>
    <source>
        <tissue evidence="2">Whole organism</tissue>
    </source>
</reference>
<keyword evidence="1" id="KW-0812">Transmembrane</keyword>
<keyword evidence="1" id="KW-0472">Membrane</keyword>
<protein>
    <submittedName>
        <fullName evidence="2">Uncharacterized protein</fullName>
    </submittedName>
</protein>
<proteinExistence type="predicted"/>
<dbReference type="EMBL" id="HACA01002511">
    <property type="protein sequence ID" value="CDW19872.1"/>
    <property type="molecule type" value="Transcribed_RNA"/>
</dbReference>
<feature type="transmembrane region" description="Helical" evidence="1">
    <location>
        <begin position="52"/>
        <end position="70"/>
    </location>
</feature>
<sequence>MLHVFLERYITVVSTNQSFSIKDCITRIQSHLILGCISNEPFRISECNIRRCSPIALIVSYNFYFSIFKYSNTGVSCSQINSNSFFSNHYYFLISFFYVCMILISYSIVF</sequence>
<organism evidence="2">
    <name type="scientific">Lepeophtheirus salmonis</name>
    <name type="common">Salmon louse</name>
    <name type="synonym">Caligus salmonis</name>
    <dbReference type="NCBI Taxonomy" id="72036"/>
    <lineage>
        <taxon>Eukaryota</taxon>
        <taxon>Metazoa</taxon>
        <taxon>Ecdysozoa</taxon>
        <taxon>Arthropoda</taxon>
        <taxon>Crustacea</taxon>
        <taxon>Multicrustacea</taxon>
        <taxon>Hexanauplia</taxon>
        <taxon>Copepoda</taxon>
        <taxon>Siphonostomatoida</taxon>
        <taxon>Caligidae</taxon>
        <taxon>Lepeophtheirus</taxon>
    </lineage>
</organism>
<dbReference type="AlphaFoldDB" id="A0A0K2T2S5"/>
<evidence type="ECO:0000256" key="1">
    <source>
        <dbReference type="SAM" id="Phobius"/>
    </source>
</evidence>
<evidence type="ECO:0000313" key="2">
    <source>
        <dbReference type="EMBL" id="CDW19872.1"/>
    </source>
</evidence>